<evidence type="ECO:0000259" key="3">
    <source>
        <dbReference type="PROSITE" id="PS50010"/>
    </source>
</evidence>
<keyword evidence="5" id="KW-1185">Reference proteome</keyword>
<dbReference type="GO" id="GO:0005085">
    <property type="term" value="F:guanyl-nucleotide exchange factor activity"/>
    <property type="evidence" value="ECO:0007669"/>
    <property type="project" value="InterPro"/>
</dbReference>
<dbReference type="CDD" id="cd13242">
    <property type="entry name" value="PH_puratrophin-1"/>
    <property type="match status" value="1"/>
</dbReference>
<dbReference type="Proteomes" id="UP000472270">
    <property type="component" value="Unassembled WGS sequence"/>
</dbReference>
<dbReference type="SUPFAM" id="SSF48065">
    <property type="entry name" value="DBL homology domain (DH-domain)"/>
    <property type="match status" value="1"/>
</dbReference>
<name>A0A673HZ15_9TELE</name>
<accession>A0A673HZ15</accession>
<proteinExistence type="predicted"/>
<keyword evidence="1" id="KW-0812">Transmembrane</keyword>
<dbReference type="Gene3D" id="2.30.29.30">
    <property type="entry name" value="Pleckstrin-homology domain (PH domain)/Phosphotyrosine-binding domain (PTB)"/>
    <property type="match status" value="1"/>
</dbReference>
<dbReference type="AlphaFoldDB" id="A0A673HZ15"/>
<dbReference type="InterPro" id="IPR035899">
    <property type="entry name" value="DBL_dom_sf"/>
</dbReference>
<dbReference type="CDD" id="cd00160">
    <property type="entry name" value="RhoGEF"/>
    <property type="match status" value="1"/>
</dbReference>
<evidence type="ECO:0000259" key="2">
    <source>
        <dbReference type="PROSITE" id="PS50003"/>
    </source>
</evidence>
<dbReference type="Gene3D" id="1.20.900.10">
    <property type="entry name" value="Dbl homology (DH) domain"/>
    <property type="match status" value="1"/>
</dbReference>
<dbReference type="InterPro" id="IPR000219">
    <property type="entry name" value="DH_dom"/>
</dbReference>
<evidence type="ECO:0000313" key="5">
    <source>
        <dbReference type="Proteomes" id="UP000472270"/>
    </source>
</evidence>
<evidence type="ECO:0000256" key="1">
    <source>
        <dbReference type="SAM" id="Phobius"/>
    </source>
</evidence>
<dbReference type="InterPro" id="IPR001849">
    <property type="entry name" value="PH_domain"/>
</dbReference>
<dbReference type="Ensembl" id="ENSSRHT00000034254.1">
    <property type="protein sequence ID" value="ENSSRHP00000033290.1"/>
    <property type="gene ID" value="ENSSRHG00000017118.1"/>
</dbReference>
<evidence type="ECO:0000313" key="4">
    <source>
        <dbReference type="Ensembl" id="ENSSRHP00000033290.1"/>
    </source>
</evidence>
<feature type="domain" description="PH" evidence="2">
    <location>
        <begin position="225"/>
        <end position="332"/>
    </location>
</feature>
<dbReference type="PANTHER" id="PTHR45845:SF2">
    <property type="entry name" value="RIKEN CDNA D630003M21 GENE"/>
    <property type="match status" value="1"/>
</dbReference>
<dbReference type="SUPFAM" id="SSF50729">
    <property type="entry name" value="PH domain-like"/>
    <property type="match status" value="1"/>
</dbReference>
<keyword evidence="1" id="KW-1133">Transmembrane helix</keyword>
<protein>
    <submittedName>
        <fullName evidence="4">Uncharacterized protein</fullName>
    </submittedName>
</protein>
<organism evidence="4 5">
    <name type="scientific">Sinocyclocheilus rhinocerous</name>
    <dbReference type="NCBI Taxonomy" id="307959"/>
    <lineage>
        <taxon>Eukaryota</taxon>
        <taxon>Metazoa</taxon>
        <taxon>Chordata</taxon>
        <taxon>Craniata</taxon>
        <taxon>Vertebrata</taxon>
        <taxon>Euteleostomi</taxon>
        <taxon>Actinopterygii</taxon>
        <taxon>Neopterygii</taxon>
        <taxon>Teleostei</taxon>
        <taxon>Ostariophysi</taxon>
        <taxon>Cypriniformes</taxon>
        <taxon>Cyprinidae</taxon>
        <taxon>Cyprininae</taxon>
        <taxon>Sinocyclocheilus</taxon>
    </lineage>
</organism>
<dbReference type="InterPro" id="IPR011993">
    <property type="entry name" value="PH-like_dom_sf"/>
</dbReference>
<dbReference type="PROSITE" id="PS50003">
    <property type="entry name" value="PH_DOMAIN"/>
    <property type="match status" value="1"/>
</dbReference>
<dbReference type="InterPro" id="IPR052231">
    <property type="entry name" value="Rho_GEF_signaling-related"/>
</dbReference>
<dbReference type="InterPro" id="IPR055251">
    <property type="entry name" value="SOS1_NGEF_PH"/>
</dbReference>
<reference evidence="4" key="2">
    <citation type="submission" date="2025-09" db="UniProtKB">
        <authorList>
            <consortium name="Ensembl"/>
        </authorList>
    </citation>
    <scope>IDENTIFICATION</scope>
</reference>
<dbReference type="PROSITE" id="PS50010">
    <property type="entry name" value="DH_2"/>
    <property type="match status" value="1"/>
</dbReference>
<reference evidence="4" key="1">
    <citation type="submission" date="2025-08" db="UniProtKB">
        <authorList>
            <consortium name="Ensembl"/>
        </authorList>
    </citation>
    <scope>IDENTIFICATION</scope>
</reference>
<feature type="domain" description="DH" evidence="3">
    <location>
        <begin position="38"/>
        <end position="213"/>
    </location>
</feature>
<keyword evidence="1" id="KW-0472">Membrane</keyword>
<dbReference type="SMART" id="SM00325">
    <property type="entry name" value="RhoGEF"/>
    <property type="match status" value="1"/>
</dbReference>
<dbReference type="PANTHER" id="PTHR45845">
    <property type="entry name" value="RHO GUANINE NUCLEOTIDE EXCHANGE FACTOR-RELATED"/>
    <property type="match status" value="1"/>
</dbReference>
<dbReference type="Pfam" id="PF22697">
    <property type="entry name" value="SOS1_NGEF_PH"/>
    <property type="match status" value="1"/>
</dbReference>
<dbReference type="SMART" id="SM00233">
    <property type="entry name" value="PH"/>
    <property type="match status" value="1"/>
</dbReference>
<sequence>MGGKNKSQYFSLKAVTADISLSIIIILEILLSLFPCRKLHRIMEELLLTEVEYVRSLCYILTHYFPLLSRPDVPQDLRGQRGRIFGNLEKLYDFHCQHFQQELEACQAEPLGVGRCFLNHRESFGLYALYSKNKPQSDALIQHHRYFKRKQMELGDSMDLSSYLLKPVQRISKYSLLLQEILDECVPDQSGEREEMQAALEVVRFQLRHGNDLLTMDAIRDCDLNLNEQGQLVRQDEFWVIFRKKRSLRRVFLFQDVILFTKTKKNDRGDDVYVYKMSIKTCEIGMTHSCGVSGRSFEIWFRRRRSQDTYILQAETRDVKEAWTRDLEHILWEQALKSRELRRQERLFMGMGWKPFSDIQPRNAAVSNHAVNGDVTGRGIYQPITAVVLHSNSSQFHLIHAAAKKKKLWKPVSATEEKKRYLGLFFSQY</sequence>
<dbReference type="Pfam" id="PF00621">
    <property type="entry name" value="RhoGEF"/>
    <property type="match status" value="1"/>
</dbReference>
<feature type="transmembrane region" description="Helical" evidence="1">
    <location>
        <begin position="12"/>
        <end position="34"/>
    </location>
</feature>